<dbReference type="AlphaFoldDB" id="A0A8X6KG61"/>
<gene>
    <name evidence="1" type="ORF">TNCT_608191</name>
</gene>
<accession>A0A8X6KG61</accession>
<keyword evidence="2" id="KW-1185">Reference proteome</keyword>
<reference evidence="1" key="1">
    <citation type="submission" date="2020-07" db="EMBL/GenBank/DDBJ databases">
        <title>Multicomponent nature underlies the extraordinary mechanical properties of spider dragline silk.</title>
        <authorList>
            <person name="Kono N."/>
            <person name="Nakamura H."/>
            <person name="Mori M."/>
            <person name="Yoshida Y."/>
            <person name="Ohtoshi R."/>
            <person name="Malay A.D."/>
            <person name="Moran D.A.P."/>
            <person name="Tomita M."/>
            <person name="Numata K."/>
            <person name="Arakawa K."/>
        </authorList>
    </citation>
    <scope>NUCLEOTIDE SEQUENCE</scope>
</reference>
<evidence type="ECO:0000313" key="1">
    <source>
        <dbReference type="EMBL" id="GFQ72786.1"/>
    </source>
</evidence>
<name>A0A8X6KG61_TRICU</name>
<evidence type="ECO:0000313" key="2">
    <source>
        <dbReference type="Proteomes" id="UP000887116"/>
    </source>
</evidence>
<protein>
    <submittedName>
        <fullName evidence="1">Uncharacterized protein</fullName>
    </submittedName>
</protein>
<dbReference type="Proteomes" id="UP000887116">
    <property type="component" value="Unassembled WGS sequence"/>
</dbReference>
<proteinExistence type="predicted"/>
<dbReference type="EMBL" id="BMAO01001360">
    <property type="protein sequence ID" value="GFQ72786.1"/>
    <property type="molecule type" value="Genomic_DNA"/>
</dbReference>
<comment type="caution">
    <text evidence="1">The sequence shown here is derived from an EMBL/GenBank/DDBJ whole genome shotgun (WGS) entry which is preliminary data.</text>
</comment>
<sequence>MLKVCGYVPWKCSYLQEAFRWYEVPPPKQVCAGIMVRARDFQDRLFVVHFSGYGPGGHLPFSMEWISGDQVSEHQALKANGLSVGTLQPR</sequence>
<organism evidence="1 2">
    <name type="scientific">Trichonephila clavata</name>
    <name type="common">Joro spider</name>
    <name type="synonym">Nephila clavata</name>
    <dbReference type="NCBI Taxonomy" id="2740835"/>
    <lineage>
        <taxon>Eukaryota</taxon>
        <taxon>Metazoa</taxon>
        <taxon>Ecdysozoa</taxon>
        <taxon>Arthropoda</taxon>
        <taxon>Chelicerata</taxon>
        <taxon>Arachnida</taxon>
        <taxon>Araneae</taxon>
        <taxon>Araneomorphae</taxon>
        <taxon>Entelegynae</taxon>
        <taxon>Araneoidea</taxon>
        <taxon>Nephilidae</taxon>
        <taxon>Trichonephila</taxon>
    </lineage>
</organism>